<dbReference type="EMBL" id="BTGU01017352">
    <property type="protein sequence ID" value="GMN74345.1"/>
    <property type="molecule type" value="Genomic_DNA"/>
</dbReference>
<dbReference type="Proteomes" id="UP001187192">
    <property type="component" value="Unassembled WGS sequence"/>
</dbReference>
<evidence type="ECO:0000313" key="1">
    <source>
        <dbReference type="EMBL" id="GMN74345.1"/>
    </source>
</evidence>
<name>A0AA88JHA9_FICCA</name>
<protein>
    <submittedName>
        <fullName evidence="1">Uncharacterized protein</fullName>
    </submittedName>
</protein>
<dbReference type="AlphaFoldDB" id="A0AA88JHA9"/>
<accession>A0AA88JHA9</accession>
<keyword evidence="2" id="KW-1185">Reference proteome</keyword>
<sequence length="60" mass="6911">MRVIVAFEIVVTSRSSLSRRQDLQRKPDCSVASEHRLATNYLARISRPPSFVRVVVLGRW</sequence>
<comment type="caution">
    <text evidence="1">The sequence shown here is derived from an EMBL/GenBank/DDBJ whole genome shotgun (WGS) entry which is preliminary data.</text>
</comment>
<dbReference type="Gramene" id="FCD_00014919-RA">
    <property type="protein sequence ID" value="FCD_00014919-RA:cds"/>
    <property type="gene ID" value="FCD_00014919"/>
</dbReference>
<organism evidence="1 2">
    <name type="scientific">Ficus carica</name>
    <name type="common">Common fig</name>
    <dbReference type="NCBI Taxonomy" id="3494"/>
    <lineage>
        <taxon>Eukaryota</taxon>
        <taxon>Viridiplantae</taxon>
        <taxon>Streptophyta</taxon>
        <taxon>Embryophyta</taxon>
        <taxon>Tracheophyta</taxon>
        <taxon>Spermatophyta</taxon>
        <taxon>Magnoliopsida</taxon>
        <taxon>eudicotyledons</taxon>
        <taxon>Gunneridae</taxon>
        <taxon>Pentapetalae</taxon>
        <taxon>rosids</taxon>
        <taxon>fabids</taxon>
        <taxon>Rosales</taxon>
        <taxon>Moraceae</taxon>
        <taxon>Ficeae</taxon>
        <taxon>Ficus</taxon>
    </lineage>
</organism>
<gene>
    <name evidence="1" type="ORF">TIFTF001_055405</name>
</gene>
<proteinExistence type="predicted"/>
<evidence type="ECO:0000313" key="2">
    <source>
        <dbReference type="Proteomes" id="UP001187192"/>
    </source>
</evidence>
<reference evidence="1" key="1">
    <citation type="submission" date="2023-07" db="EMBL/GenBank/DDBJ databases">
        <title>draft genome sequence of fig (Ficus carica).</title>
        <authorList>
            <person name="Takahashi T."/>
            <person name="Nishimura K."/>
        </authorList>
    </citation>
    <scope>NUCLEOTIDE SEQUENCE</scope>
</reference>